<dbReference type="Pfam" id="PF01590">
    <property type="entry name" value="GAF"/>
    <property type="match status" value="1"/>
</dbReference>
<dbReference type="OrthoDB" id="5401077at2"/>
<keyword evidence="7" id="KW-0175">Coiled coil</keyword>
<evidence type="ECO:0000256" key="3">
    <source>
        <dbReference type="ARBA" id="ARBA00023015"/>
    </source>
</evidence>
<dbReference type="PROSITE" id="PS00688">
    <property type="entry name" value="SIGMA54_INTERACT_3"/>
    <property type="match status" value="1"/>
</dbReference>
<dbReference type="SUPFAM" id="SSF55785">
    <property type="entry name" value="PYP-like sensor domain (PAS domain)"/>
    <property type="match status" value="2"/>
</dbReference>
<dbReference type="Gene3D" id="3.40.50.300">
    <property type="entry name" value="P-loop containing nucleotide triphosphate hydrolases"/>
    <property type="match status" value="1"/>
</dbReference>
<sequence length="792" mass="90286">MNKQTVQNTPGQEFFNSDAFTQLFYRSPLPKCVLSAETKQFITVNKQYLKLTGFNEDELLGVDSRTIGLVGFDEADTTIAAATESSYEVAIPLVISTKNNEKRSVLVYIYEFDIGLSDESYIIASLVDLTERERIAKLFRQEKEFKEKVIESINDGMVITDLSGTCIDVNPALIGMTGFKREELVGTKAPFKYWPPEYHDEILSYFYKAREGKQNTFSVKIMRKDGERFPASVVTSRIRDKDGRLIAMLATIKNITEQVQVESMLRETAEKSYQRKKAILELASLVGSDYYESLKKITSLASRVLNVERVSVWKFNEGRSEIECEKLFNKSDSSFEKGAILKKEDNPAYFETLSRNKTINVSDAVNDPITKAFIKEYLTPNKITSLLDVFIQGQGEYYGIICFENVGSIREWSADEEEFATSVANLVSLMVQSRNRMIAEEKLQKLNVTLSNTVTELNELKNKLEHENVYLRKEIEMVFNFEEMVYGSDVFSKILNEVEQVAPTKATVLLLGETGTGKELLARAIHNLSDRKDFPLIKVNCAAIPQELIESELFGHKKGSFTGAIADKIGKIELADGGTLFLDEIGELPLTMQPKLLRFLQEGEIEKIGDPKVRKLDVRVIAATNKNLIKEVAKKRFREDLYFRLNVFPIVVPPLRKRKEDIPILIEHFVDKFSKIYRKKISFISDNSMREMQSYHWPGNIRELENLIERAVILSNSTTLKILEFETEASSGKRPVKHSNLSLNEAQRIHILNVLEKSNWKIDGPNGAAVMLDIKPSTLRDRMKKLKIQRPH</sequence>
<dbReference type="SUPFAM" id="SSF55781">
    <property type="entry name" value="GAF domain-like"/>
    <property type="match status" value="1"/>
</dbReference>
<evidence type="ECO:0000256" key="1">
    <source>
        <dbReference type="ARBA" id="ARBA00022741"/>
    </source>
</evidence>
<dbReference type="SMART" id="SM00091">
    <property type="entry name" value="PAS"/>
    <property type="match status" value="1"/>
</dbReference>
<dbReference type="PANTHER" id="PTHR32071">
    <property type="entry name" value="TRANSCRIPTIONAL REGULATORY PROTEIN"/>
    <property type="match status" value="1"/>
</dbReference>
<dbReference type="InterPro" id="IPR035965">
    <property type="entry name" value="PAS-like_dom_sf"/>
</dbReference>
<dbReference type="PROSITE" id="PS50045">
    <property type="entry name" value="SIGMA54_INTERACT_4"/>
    <property type="match status" value="1"/>
</dbReference>
<dbReference type="FunFam" id="3.40.50.300:FF:000006">
    <property type="entry name" value="DNA-binding transcriptional regulator NtrC"/>
    <property type="match status" value="1"/>
</dbReference>
<dbReference type="PROSITE" id="PS00675">
    <property type="entry name" value="SIGMA54_INTERACT_1"/>
    <property type="match status" value="1"/>
</dbReference>
<keyword evidence="4" id="KW-0238">DNA-binding</keyword>
<dbReference type="RefSeq" id="WP_105216103.1">
    <property type="nucleotide sequence ID" value="NZ_CP027062.1"/>
</dbReference>
<dbReference type="EMBL" id="CP027062">
    <property type="protein sequence ID" value="AVI50915.1"/>
    <property type="molecule type" value="Genomic_DNA"/>
</dbReference>
<keyword evidence="1" id="KW-0547">Nucleotide-binding</keyword>
<dbReference type="SMART" id="SM00065">
    <property type="entry name" value="GAF"/>
    <property type="match status" value="1"/>
</dbReference>
<dbReference type="Pfam" id="PF25601">
    <property type="entry name" value="AAA_lid_14"/>
    <property type="match status" value="1"/>
</dbReference>
<dbReference type="GO" id="GO:0006355">
    <property type="term" value="P:regulation of DNA-templated transcription"/>
    <property type="evidence" value="ECO:0007669"/>
    <property type="project" value="InterPro"/>
</dbReference>
<dbReference type="KEGG" id="aue:C5O00_06895"/>
<dbReference type="GO" id="GO:0005524">
    <property type="term" value="F:ATP binding"/>
    <property type="evidence" value="ECO:0007669"/>
    <property type="project" value="UniProtKB-KW"/>
</dbReference>
<keyword evidence="5" id="KW-0010">Activator</keyword>
<reference evidence="11 12" key="1">
    <citation type="submission" date="2018-02" db="EMBL/GenBank/DDBJ databases">
        <title>Genomic analysis of the strain RR4-38 isolated from a seawater recirculating aquaculture system.</title>
        <authorList>
            <person name="Kim Y.-S."/>
            <person name="Jang Y.H."/>
            <person name="Kim K.-H."/>
        </authorList>
    </citation>
    <scope>NUCLEOTIDE SEQUENCE [LARGE SCALE GENOMIC DNA]</scope>
    <source>
        <strain evidence="11 12">RR4-38</strain>
    </source>
</reference>
<evidence type="ECO:0000259" key="9">
    <source>
        <dbReference type="PROSITE" id="PS50112"/>
    </source>
</evidence>
<dbReference type="InterPro" id="IPR003593">
    <property type="entry name" value="AAA+_ATPase"/>
</dbReference>
<dbReference type="NCBIfam" id="TIGR00229">
    <property type="entry name" value="sensory_box"/>
    <property type="match status" value="1"/>
</dbReference>
<dbReference type="SUPFAM" id="SSF46689">
    <property type="entry name" value="Homeodomain-like"/>
    <property type="match status" value="1"/>
</dbReference>
<evidence type="ECO:0000259" key="10">
    <source>
        <dbReference type="PROSITE" id="PS50113"/>
    </source>
</evidence>
<dbReference type="InterPro" id="IPR000700">
    <property type="entry name" value="PAS-assoc_C"/>
</dbReference>
<dbReference type="InterPro" id="IPR027417">
    <property type="entry name" value="P-loop_NTPase"/>
</dbReference>
<dbReference type="Gene3D" id="1.10.8.60">
    <property type="match status" value="1"/>
</dbReference>
<dbReference type="Pfam" id="PF00158">
    <property type="entry name" value="Sigma54_activat"/>
    <property type="match status" value="1"/>
</dbReference>
<organism evidence="11 12">
    <name type="scientific">Pukyongia salina</name>
    <dbReference type="NCBI Taxonomy" id="2094025"/>
    <lineage>
        <taxon>Bacteria</taxon>
        <taxon>Pseudomonadati</taxon>
        <taxon>Bacteroidota</taxon>
        <taxon>Flavobacteriia</taxon>
        <taxon>Flavobacteriales</taxon>
        <taxon>Flavobacteriaceae</taxon>
        <taxon>Pukyongia</taxon>
    </lineage>
</organism>
<dbReference type="PANTHER" id="PTHR32071:SF117">
    <property type="entry name" value="PTS-DEPENDENT DIHYDROXYACETONE KINASE OPERON REGULATORY PROTEIN-RELATED"/>
    <property type="match status" value="1"/>
</dbReference>
<keyword evidence="3" id="KW-0805">Transcription regulation</keyword>
<evidence type="ECO:0000313" key="11">
    <source>
        <dbReference type="EMBL" id="AVI50915.1"/>
    </source>
</evidence>
<evidence type="ECO:0000313" key="12">
    <source>
        <dbReference type="Proteomes" id="UP000238442"/>
    </source>
</evidence>
<dbReference type="PROSITE" id="PS00676">
    <property type="entry name" value="SIGMA54_INTERACT_2"/>
    <property type="match status" value="1"/>
</dbReference>
<dbReference type="GO" id="GO:0003677">
    <property type="term" value="F:DNA binding"/>
    <property type="evidence" value="ECO:0007669"/>
    <property type="project" value="UniProtKB-KW"/>
</dbReference>
<gene>
    <name evidence="11" type="ORF">C5O00_06895</name>
</gene>
<evidence type="ECO:0000256" key="5">
    <source>
        <dbReference type="ARBA" id="ARBA00023159"/>
    </source>
</evidence>
<dbReference type="InterPro" id="IPR058031">
    <property type="entry name" value="AAA_lid_NorR"/>
</dbReference>
<evidence type="ECO:0000256" key="6">
    <source>
        <dbReference type="ARBA" id="ARBA00023163"/>
    </source>
</evidence>
<dbReference type="InterPro" id="IPR025944">
    <property type="entry name" value="Sigma_54_int_dom_CS"/>
</dbReference>
<name>A0A2S0HWC6_9FLAO</name>
<protein>
    <submittedName>
        <fullName evidence="11">Fis family transcriptional regulator</fullName>
    </submittedName>
</protein>
<keyword evidence="12" id="KW-1185">Reference proteome</keyword>
<dbReference type="Proteomes" id="UP000238442">
    <property type="component" value="Chromosome"/>
</dbReference>
<dbReference type="PROSITE" id="PS50112">
    <property type="entry name" value="PAS"/>
    <property type="match status" value="1"/>
</dbReference>
<dbReference type="AlphaFoldDB" id="A0A2S0HWC6"/>
<dbReference type="Gene3D" id="3.30.450.40">
    <property type="match status" value="1"/>
</dbReference>
<evidence type="ECO:0000259" key="8">
    <source>
        <dbReference type="PROSITE" id="PS50045"/>
    </source>
</evidence>
<dbReference type="InterPro" id="IPR025662">
    <property type="entry name" value="Sigma_54_int_dom_ATP-bd_1"/>
</dbReference>
<evidence type="ECO:0000256" key="4">
    <source>
        <dbReference type="ARBA" id="ARBA00023125"/>
    </source>
</evidence>
<keyword evidence="6" id="KW-0804">Transcription</keyword>
<feature type="domain" description="PAS" evidence="9">
    <location>
        <begin position="142"/>
        <end position="213"/>
    </location>
</feature>
<dbReference type="CDD" id="cd00009">
    <property type="entry name" value="AAA"/>
    <property type="match status" value="1"/>
</dbReference>
<dbReference type="Gene3D" id="3.30.450.20">
    <property type="entry name" value="PAS domain"/>
    <property type="match status" value="2"/>
</dbReference>
<feature type="coiled-coil region" evidence="7">
    <location>
        <begin position="443"/>
        <end position="474"/>
    </location>
</feature>
<dbReference type="InterPro" id="IPR000014">
    <property type="entry name" value="PAS"/>
</dbReference>
<dbReference type="InterPro" id="IPR001610">
    <property type="entry name" value="PAC"/>
</dbReference>
<dbReference type="InterPro" id="IPR002078">
    <property type="entry name" value="Sigma_54_int"/>
</dbReference>
<evidence type="ECO:0000256" key="2">
    <source>
        <dbReference type="ARBA" id="ARBA00022840"/>
    </source>
</evidence>
<dbReference type="SMART" id="SM00086">
    <property type="entry name" value="PAC"/>
    <property type="match status" value="2"/>
</dbReference>
<feature type="domain" description="Sigma-54 factor interaction" evidence="8">
    <location>
        <begin position="484"/>
        <end position="713"/>
    </location>
</feature>
<proteinExistence type="predicted"/>
<accession>A0A2S0HWC6</accession>
<dbReference type="InterPro" id="IPR003018">
    <property type="entry name" value="GAF"/>
</dbReference>
<dbReference type="PROSITE" id="PS50113">
    <property type="entry name" value="PAC"/>
    <property type="match status" value="1"/>
</dbReference>
<dbReference type="InterPro" id="IPR029016">
    <property type="entry name" value="GAF-like_dom_sf"/>
</dbReference>
<evidence type="ECO:0000256" key="7">
    <source>
        <dbReference type="SAM" id="Coils"/>
    </source>
</evidence>
<feature type="domain" description="PAC" evidence="10">
    <location>
        <begin position="215"/>
        <end position="267"/>
    </location>
</feature>
<dbReference type="CDD" id="cd00130">
    <property type="entry name" value="PAS"/>
    <property type="match status" value="1"/>
</dbReference>
<dbReference type="Pfam" id="PF13426">
    <property type="entry name" value="PAS_9"/>
    <property type="match status" value="2"/>
</dbReference>
<dbReference type="InterPro" id="IPR025943">
    <property type="entry name" value="Sigma_54_int_dom_ATP-bd_2"/>
</dbReference>
<dbReference type="Gene3D" id="1.10.10.60">
    <property type="entry name" value="Homeodomain-like"/>
    <property type="match status" value="1"/>
</dbReference>
<keyword evidence="2" id="KW-0067">ATP-binding</keyword>
<dbReference type="SMART" id="SM00382">
    <property type="entry name" value="AAA"/>
    <property type="match status" value="1"/>
</dbReference>
<dbReference type="SUPFAM" id="SSF52540">
    <property type="entry name" value="P-loop containing nucleoside triphosphate hydrolases"/>
    <property type="match status" value="1"/>
</dbReference>
<dbReference type="InterPro" id="IPR009057">
    <property type="entry name" value="Homeodomain-like_sf"/>
</dbReference>